<sequence>MTITSTTRTGMQRSLRQCLSRMAALLYQHGHVLETVTISHRGLDRATIDELETASADWHICQRILEQSESAFFNEHDRFVLTELGRELLFDMFGEGAADCA</sequence>
<gene>
    <name evidence="1" type="ORF">SAMN04487955_1077</name>
</gene>
<organism evidence="1 2">
    <name type="scientific">Halomonas korlensis</name>
    <dbReference type="NCBI Taxonomy" id="463301"/>
    <lineage>
        <taxon>Bacteria</taxon>
        <taxon>Pseudomonadati</taxon>
        <taxon>Pseudomonadota</taxon>
        <taxon>Gammaproteobacteria</taxon>
        <taxon>Oceanospirillales</taxon>
        <taxon>Halomonadaceae</taxon>
        <taxon>Halomonas</taxon>
    </lineage>
</organism>
<dbReference type="RefSeq" id="WP_089795654.1">
    <property type="nucleotide sequence ID" value="NZ_FPBP01000007.1"/>
</dbReference>
<dbReference type="AlphaFoldDB" id="A0A1I7IG69"/>
<dbReference type="Proteomes" id="UP000198693">
    <property type="component" value="Unassembled WGS sequence"/>
</dbReference>
<keyword evidence="2" id="KW-1185">Reference proteome</keyword>
<proteinExistence type="predicted"/>
<accession>A0A1I7IG69</accession>
<name>A0A1I7IG69_9GAMM</name>
<reference evidence="2" key="1">
    <citation type="submission" date="2016-10" db="EMBL/GenBank/DDBJ databases">
        <authorList>
            <person name="Varghese N."/>
            <person name="Submissions S."/>
        </authorList>
    </citation>
    <scope>NUCLEOTIDE SEQUENCE [LARGE SCALE GENOMIC DNA]</scope>
    <source>
        <strain evidence="2">CGMCC 1.6981</strain>
    </source>
</reference>
<dbReference type="EMBL" id="FPBP01000007">
    <property type="protein sequence ID" value="SFU71929.1"/>
    <property type="molecule type" value="Genomic_DNA"/>
</dbReference>
<evidence type="ECO:0000313" key="2">
    <source>
        <dbReference type="Proteomes" id="UP000198693"/>
    </source>
</evidence>
<evidence type="ECO:0000313" key="1">
    <source>
        <dbReference type="EMBL" id="SFU71929.1"/>
    </source>
</evidence>
<protein>
    <submittedName>
        <fullName evidence="1">Uncharacterized protein</fullName>
    </submittedName>
</protein>
<dbReference type="STRING" id="463301.SAMN04487955_1077"/>
<dbReference type="OrthoDB" id="6171765at2"/>